<evidence type="ECO:0000313" key="3">
    <source>
        <dbReference type="Proteomes" id="UP000265663"/>
    </source>
</evidence>
<dbReference type="AlphaFoldDB" id="A0A3M7M772"/>
<evidence type="ECO:0000256" key="1">
    <source>
        <dbReference type="SAM" id="SignalP"/>
    </source>
</evidence>
<proteinExistence type="predicted"/>
<accession>A0A3M7M772</accession>
<keyword evidence="3" id="KW-1185">Reference proteome</keyword>
<reference evidence="2 3" key="1">
    <citation type="journal article" date="2014" name="PLoS ONE">
        <title>De novo Genome Assembly of the Fungal Plant Pathogen Pyrenophora semeniperda.</title>
        <authorList>
            <person name="Soliai M.M."/>
            <person name="Meyer S.E."/>
            <person name="Udall J.A."/>
            <person name="Elzinga D.E."/>
            <person name="Hermansen R.A."/>
            <person name="Bodily P.M."/>
            <person name="Hart A.A."/>
            <person name="Coleman C.E."/>
        </authorList>
    </citation>
    <scope>NUCLEOTIDE SEQUENCE [LARGE SCALE GENOMIC DNA]</scope>
    <source>
        <strain evidence="2 3">CCB06</strain>
        <tissue evidence="2">Mycelium</tissue>
    </source>
</reference>
<dbReference type="EMBL" id="KE747824">
    <property type="protein sequence ID" value="RMZ70250.1"/>
    <property type="molecule type" value="Genomic_DNA"/>
</dbReference>
<organism evidence="2 3">
    <name type="scientific">Pyrenophora seminiperda CCB06</name>
    <dbReference type="NCBI Taxonomy" id="1302712"/>
    <lineage>
        <taxon>Eukaryota</taxon>
        <taxon>Fungi</taxon>
        <taxon>Dikarya</taxon>
        <taxon>Ascomycota</taxon>
        <taxon>Pezizomycotina</taxon>
        <taxon>Dothideomycetes</taxon>
        <taxon>Pleosporomycetidae</taxon>
        <taxon>Pleosporales</taxon>
        <taxon>Pleosporineae</taxon>
        <taxon>Pleosporaceae</taxon>
        <taxon>Pyrenophora</taxon>
    </lineage>
</organism>
<feature type="chain" id="PRO_5018141427" evidence="1">
    <location>
        <begin position="22"/>
        <end position="185"/>
    </location>
</feature>
<name>A0A3M7M772_9PLEO</name>
<sequence>MIFLSDLTAILFFTLTASILALPTSSVSPGCTNAVFNPTFSTGSLDPWLDFVTGSWAARGITTTSSGSHVYTARSNSSVVTATLSLSQSNVKLVAGTTVECYTWVHTERATGETRVEVFLDAMPCGRLVALEPESGWTKVEGTVVVGEGDLHVQHTISVSVQGDGVMGASGWSVDVGEVGVGEGC</sequence>
<protein>
    <submittedName>
        <fullName evidence="2">Uncharacterized protein</fullName>
    </submittedName>
</protein>
<keyword evidence="1" id="KW-0732">Signal</keyword>
<dbReference type="Gene3D" id="2.60.120.260">
    <property type="entry name" value="Galactose-binding domain-like"/>
    <property type="match status" value="1"/>
</dbReference>
<feature type="signal peptide" evidence="1">
    <location>
        <begin position="1"/>
        <end position="21"/>
    </location>
</feature>
<dbReference type="Proteomes" id="UP000265663">
    <property type="component" value="Unassembled WGS sequence"/>
</dbReference>
<evidence type="ECO:0000313" key="2">
    <source>
        <dbReference type="EMBL" id="RMZ70250.1"/>
    </source>
</evidence>
<gene>
    <name evidence="2" type="ORF">GMOD_00000319</name>
</gene>
<dbReference type="OrthoDB" id="3769880at2759"/>